<comment type="caution">
    <text evidence="1">The sequence shown here is derived from an EMBL/GenBank/DDBJ whole genome shotgun (WGS) entry which is preliminary data.</text>
</comment>
<proteinExistence type="predicted"/>
<gene>
    <name evidence="1" type="ORF">NDU88_005191</name>
</gene>
<sequence>MVLQTLQNPLVQLLFDRVRQEDSGLWCGTVLLELPDIRATYNFTDCDDWSTDWRPTTLLTVTTGPRTPTSRRGHLCLGKHIIMGRTKEKNLDSTGASGSENYVTATPANPLTDKLDVILKEIQESRLTIEQRLGSITTELAIFKDDHQKLVDRVKQTETLPPSCLDKKTVNVRSSNYKSRW</sequence>
<keyword evidence="2" id="KW-1185">Reference proteome</keyword>
<accession>A0AAV7UJ88</accession>
<protein>
    <submittedName>
        <fullName evidence="1">Uncharacterized protein</fullName>
    </submittedName>
</protein>
<organism evidence="1 2">
    <name type="scientific">Pleurodeles waltl</name>
    <name type="common">Iberian ribbed newt</name>
    <dbReference type="NCBI Taxonomy" id="8319"/>
    <lineage>
        <taxon>Eukaryota</taxon>
        <taxon>Metazoa</taxon>
        <taxon>Chordata</taxon>
        <taxon>Craniata</taxon>
        <taxon>Vertebrata</taxon>
        <taxon>Euteleostomi</taxon>
        <taxon>Amphibia</taxon>
        <taxon>Batrachia</taxon>
        <taxon>Caudata</taxon>
        <taxon>Salamandroidea</taxon>
        <taxon>Salamandridae</taxon>
        <taxon>Pleurodelinae</taxon>
        <taxon>Pleurodeles</taxon>
    </lineage>
</organism>
<reference evidence="1" key="1">
    <citation type="journal article" date="2022" name="bioRxiv">
        <title>Sequencing and chromosome-scale assembly of the giantPleurodeles waltlgenome.</title>
        <authorList>
            <person name="Brown T."/>
            <person name="Elewa A."/>
            <person name="Iarovenko S."/>
            <person name="Subramanian E."/>
            <person name="Araus A.J."/>
            <person name="Petzold A."/>
            <person name="Susuki M."/>
            <person name="Suzuki K.-i.T."/>
            <person name="Hayashi T."/>
            <person name="Toyoda A."/>
            <person name="Oliveira C."/>
            <person name="Osipova E."/>
            <person name="Leigh N.D."/>
            <person name="Simon A."/>
            <person name="Yun M.H."/>
        </authorList>
    </citation>
    <scope>NUCLEOTIDE SEQUENCE</scope>
    <source>
        <strain evidence="1">20211129_DDA</strain>
        <tissue evidence="1">Liver</tissue>
    </source>
</reference>
<evidence type="ECO:0000313" key="2">
    <source>
        <dbReference type="Proteomes" id="UP001066276"/>
    </source>
</evidence>
<name>A0AAV7UJ88_PLEWA</name>
<evidence type="ECO:0000313" key="1">
    <source>
        <dbReference type="EMBL" id="KAJ1188430.1"/>
    </source>
</evidence>
<dbReference type="AlphaFoldDB" id="A0AAV7UJ88"/>
<dbReference type="EMBL" id="JANPWB010000005">
    <property type="protein sequence ID" value="KAJ1188430.1"/>
    <property type="molecule type" value="Genomic_DNA"/>
</dbReference>
<dbReference type="Proteomes" id="UP001066276">
    <property type="component" value="Chromosome 3_1"/>
</dbReference>